<feature type="coiled-coil region" evidence="1">
    <location>
        <begin position="373"/>
        <end position="418"/>
    </location>
</feature>
<evidence type="ECO:0000256" key="2">
    <source>
        <dbReference type="SAM" id="MobiDB-lite"/>
    </source>
</evidence>
<dbReference type="SMART" id="SM00015">
    <property type="entry name" value="IQ"/>
    <property type="match status" value="1"/>
</dbReference>
<feature type="region of interest" description="Disordered" evidence="2">
    <location>
        <begin position="198"/>
        <end position="217"/>
    </location>
</feature>
<evidence type="ECO:0000256" key="1">
    <source>
        <dbReference type="SAM" id="Coils"/>
    </source>
</evidence>
<dbReference type="CDD" id="cd23767">
    <property type="entry name" value="IQCD"/>
    <property type="match status" value="1"/>
</dbReference>
<dbReference type="InterPro" id="IPR000048">
    <property type="entry name" value="IQ_motif_EF-hand-BS"/>
</dbReference>
<dbReference type="AlphaFoldDB" id="A0A182FSV6"/>
<organism evidence="3 4">
    <name type="scientific">Anopheles albimanus</name>
    <name type="common">New world malaria mosquito</name>
    <dbReference type="NCBI Taxonomy" id="7167"/>
    <lineage>
        <taxon>Eukaryota</taxon>
        <taxon>Metazoa</taxon>
        <taxon>Ecdysozoa</taxon>
        <taxon>Arthropoda</taxon>
        <taxon>Hexapoda</taxon>
        <taxon>Insecta</taxon>
        <taxon>Pterygota</taxon>
        <taxon>Neoptera</taxon>
        <taxon>Endopterygota</taxon>
        <taxon>Diptera</taxon>
        <taxon>Nematocera</taxon>
        <taxon>Culicoidea</taxon>
        <taxon>Culicidae</taxon>
        <taxon>Anophelinae</taxon>
        <taxon>Anopheles</taxon>
    </lineage>
</organism>
<feature type="compositionally biased region" description="Basic and acidic residues" evidence="2">
    <location>
        <begin position="150"/>
        <end position="161"/>
    </location>
</feature>
<dbReference type="GO" id="GO:1903723">
    <property type="term" value="P:negative regulation of centriole elongation"/>
    <property type="evidence" value="ECO:0007669"/>
    <property type="project" value="TreeGrafter"/>
</dbReference>
<keyword evidence="4" id="KW-1185">Reference proteome</keyword>
<dbReference type="GO" id="GO:0007099">
    <property type="term" value="P:centriole replication"/>
    <property type="evidence" value="ECO:0007669"/>
    <property type="project" value="InterPro"/>
</dbReference>
<feature type="region of interest" description="Disordered" evidence="2">
    <location>
        <begin position="341"/>
        <end position="367"/>
    </location>
</feature>
<proteinExistence type="predicted"/>
<feature type="compositionally biased region" description="Basic residues" evidence="2">
    <location>
        <begin position="345"/>
        <end position="357"/>
    </location>
</feature>
<dbReference type="GO" id="GO:0005814">
    <property type="term" value="C:centriole"/>
    <property type="evidence" value="ECO:0007669"/>
    <property type="project" value="InterPro"/>
</dbReference>
<dbReference type="VEuPathDB" id="VectorBase:AALB009636"/>
<reference evidence="3" key="2">
    <citation type="submission" date="2022-08" db="UniProtKB">
        <authorList>
            <consortium name="EnsemblMetazoa"/>
        </authorList>
    </citation>
    <scope>IDENTIFICATION</scope>
    <source>
        <strain evidence="3">STECLA/ALBI9_A</strain>
    </source>
</reference>
<evidence type="ECO:0000313" key="3">
    <source>
        <dbReference type="EnsemblMetazoa" id="AALB009636-PA"/>
    </source>
</evidence>
<accession>A0A182FSV6</accession>
<dbReference type="PROSITE" id="PS50096">
    <property type="entry name" value="IQ"/>
    <property type="match status" value="1"/>
</dbReference>
<dbReference type="InterPro" id="IPR033207">
    <property type="entry name" value="CCP110"/>
</dbReference>
<dbReference type="PANTHER" id="PTHR13594:SF1">
    <property type="entry name" value="CENTRIOLAR COILED-COIL PROTEIN OF 110 KDA"/>
    <property type="match status" value="1"/>
</dbReference>
<dbReference type="Pfam" id="PF16025">
    <property type="entry name" value="CaM_bind"/>
    <property type="match status" value="1"/>
</dbReference>
<dbReference type="EnsemblMetazoa" id="AALB009636-RA">
    <property type="protein sequence ID" value="AALB009636-PA"/>
    <property type="gene ID" value="AALB009636"/>
</dbReference>
<protein>
    <submittedName>
        <fullName evidence="3">Uncharacterized protein</fullName>
    </submittedName>
</protein>
<reference evidence="3 4" key="1">
    <citation type="journal article" date="2017" name="G3 (Bethesda)">
        <title>The Physical Genome Mapping of Anopheles albimanus Corrected Scaffold Misassemblies and Identified Interarm Rearrangements in Genus Anopheles.</title>
        <authorList>
            <person name="Artemov G.N."/>
            <person name="Peery A.N."/>
            <person name="Jiang X."/>
            <person name="Tu Z."/>
            <person name="Stegniy V.N."/>
            <person name="Sharakhova M.V."/>
            <person name="Sharakhov I.V."/>
        </authorList>
    </citation>
    <scope>NUCLEOTIDE SEQUENCE [LARGE SCALE GENOMIC DNA]</scope>
    <source>
        <strain evidence="3 4">ALBI9_A</strain>
    </source>
</reference>
<evidence type="ECO:0000313" key="4">
    <source>
        <dbReference type="Proteomes" id="UP000069272"/>
    </source>
</evidence>
<feature type="region of interest" description="Disordered" evidence="2">
    <location>
        <begin position="63"/>
        <end position="181"/>
    </location>
</feature>
<dbReference type="STRING" id="7167.A0A182FSV6"/>
<keyword evidence="1" id="KW-0175">Coiled coil</keyword>
<name>A0A182FSV6_ANOAL</name>
<dbReference type="PANTHER" id="PTHR13594">
    <property type="entry name" value="CENTRIOLAR COILED-COIL PROTEIN OF 110 KDA"/>
    <property type="match status" value="1"/>
</dbReference>
<dbReference type="VEuPathDB" id="VectorBase:AALB20_029802"/>
<dbReference type="GO" id="GO:0032053">
    <property type="term" value="P:ciliary basal body organization"/>
    <property type="evidence" value="ECO:0007669"/>
    <property type="project" value="TreeGrafter"/>
</dbReference>
<dbReference type="Proteomes" id="UP000069272">
    <property type="component" value="Chromosome 2R"/>
</dbReference>
<sequence>MEKKKFVSAFKINGVPILPPLINDEVRAMVNDSRQKAIEIERRIQQKRREAAATAAVVAAAGNNLQPVKTEVEETSLSNEETLANKDDDDDDPLKKPVNNNEHPRTEMIINRLNHVDRDQLDQTLPTGSSPGKEAPTLNRESEPEEIAEESPREDSVKPEIDQPDSSETAPKGSNEPCDPETLELSLTSTVTLTPDAMVPTQEGRNEPCDSEPSGLSLTRTVTPTSDEMLPCVPLVRCNTFDLQKPSIDLKVLQNMQHSTPVDRSKSLGRLDPTKTPLKELIKNDAHNRGRFSIDSRELKNATKPCESAKKLCPKEIGPSLPEGAVAPKCNLQKPKAVESVPLKKISKGKSKSRSRRASNCSSSSTSTVNLSVESISNVLSEHEKRMKELLKRQEEERMQLERKFREQTEELVALCAKSTINENPPVPGESGGATALKTSSTVSMLSLCDISYDSCPETDTDAAYLTCNNNGTSDELLSGIEEPAATIVDTNGNGANHGIAFKDSLQRVQHAATIINAYARGYLTRRLFQTSEVQSIKQTIVDILTFIVSSRNGQGDDLDASLRRNAFKHIAFCLDRLHDVFVNYTPQQRMQMIRRDRYLKRKDAATRPRTN</sequence>
<feature type="compositionally biased region" description="Low complexity" evidence="2">
    <location>
        <begin position="358"/>
        <end position="367"/>
    </location>
</feature>
<dbReference type="GO" id="GO:0032465">
    <property type="term" value="P:regulation of cytokinesis"/>
    <property type="evidence" value="ECO:0007669"/>
    <property type="project" value="InterPro"/>
</dbReference>